<dbReference type="Gene3D" id="3.30.310.10">
    <property type="entry name" value="TATA-Binding Protein"/>
    <property type="match status" value="2"/>
</dbReference>
<gene>
    <name evidence="5" type="ORF">ACFPJA_11905</name>
</gene>
<evidence type="ECO:0000256" key="2">
    <source>
        <dbReference type="ARBA" id="ARBA00022737"/>
    </source>
</evidence>
<dbReference type="EMBL" id="JBHSKV010000016">
    <property type="protein sequence ID" value="MFC5135418.1"/>
    <property type="molecule type" value="Genomic_DNA"/>
</dbReference>
<evidence type="ECO:0000313" key="6">
    <source>
        <dbReference type="Proteomes" id="UP001596145"/>
    </source>
</evidence>
<dbReference type="AlphaFoldDB" id="A0ABD5QT26"/>
<dbReference type="PANTHER" id="PTHR10126">
    <property type="entry name" value="TATA-BOX BINDING PROTEIN"/>
    <property type="match status" value="1"/>
</dbReference>
<comment type="similarity">
    <text evidence="1">Belongs to the TBP family.</text>
</comment>
<sequence length="220" mass="24162">MLSLDRDSYKCFAVSGSKPWILHRMGSPLIIHMASFKINEQQLSSAGIEITNIVAKLDLDIELDLSYLSTQIPNSTYEPEQYPSLIFRPEKLPTVLVTRSGILLFTGGNSIGDLKASYQCISDELEEIGVSDVGETENIEIVNIVSSFELSSEVDLNYLSVSLGLESVEYEPEQFPGLVYRIEKGPVVLIFASGKVVITGAETTAEILNAADTIRELIPN</sequence>
<keyword evidence="4" id="KW-0804">Transcription</keyword>
<keyword evidence="6" id="KW-1185">Reference proteome</keyword>
<accession>A0ABD5QT26</accession>
<dbReference type="SUPFAM" id="SSF55945">
    <property type="entry name" value="TATA-box binding protein-like"/>
    <property type="match status" value="2"/>
</dbReference>
<protein>
    <submittedName>
        <fullName evidence="5">TATA-box-binding protein</fullName>
    </submittedName>
</protein>
<dbReference type="PRINTS" id="PR00686">
    <property type="entry name" value="TIFACTORIID"/>
</dbReference>
<dbReference type="InterPro" id="IPR000814">
    <property type="entry name" value="TBP"/>
</dbReference>
<evidence type="ECO:0000313" key="5">
    <source>
        <dbReference type="EMBL" id="MFC5135418.1"/>
    </source>
</evidence>
<dbReference type="Pfam" id="PF00352">
    <property type="entry name" value="TBP"/>
    <property type="match status" value="2"/>
</dbReference>
<dbReference type="GO" id="GO:0003677">
    <property type="term" value="F:DNA binding"/>
    <property type="evidence" value="ECO:0007669"/>
    <property type="project" value="UniProtKB-KW"/>
</dbReference>
<dbReference type="RefSeq" id="WP_122106733.1">
    <property type="nucleotide sequence ID" value="NZ_JBHSKV010000016.1"/>
</dbReference>
<dbReference type="Proteomes" id="UP001596145">
    <property type="component" value="Unassembled WGS sequence"/>
</dbReference>
<dbReference type="InterPro" id="IPR012295">
    <property type="entry name" value="TBP_dom_sf"/>
</dbReference>
<keyword evidence="2" id="KW-0677">Repeat</keyword>
<evidence type="ECO:0000256" key="4">
    <source>
        <dbReference type="ARBA" id="ARBA00023163"/>
    </source>
</evidence>
<reference evidence="5 6" key="1">
    <citation type="journal article" date="2019" name="Int. J. Syst. Evol. Microbiol.">
        <title>The Global Catalogue of Microorganisms (GCM) 10K type strain sequencing project: providing services to taxonomists for standard genome sequencing and annotation.</title>
        <authorList>
            <consortium name="The Broad Institute Genomics Platform"/>
            <consortium name="The Broad Institute Genome Sequencing Center for Infectious Disease"/>
            <person name="Wu L."/>
            <person name="Ma J."/>
        </authorList>
    </citation>
    <scope>NUCLEOTIDE SEQUENCE [LARGE SCALE GENOMIC DNA]</scope>
    <source>
        <strain evidence="5 6">CGMCC 1.16026</strain>
    </source>
</reference>
<evidence type="ECO:0000256" key="3">
    <source>
        <dbReference type="ARBA" id="ARBA00023125"/>
    </source>
</evidence>
<proteinExistence type="inferred from homology"/>
<keyword evidence="3" id="KW-0238">DNA-binding</keyword>
<comment type="caution">
    <text evidence="5">The sequence shown here is derived from an EMBL/GenBank/DDBJ whole genome shotgun (WGS) entry which is preliminary data.</text>
</comment>
<name>A0ABD5QT26_9EURY</name>
<organism evidence="5 6">
    <name type="scientific">Halorubrum glutamatedens</name>
    <dbReference type="NCBI Taxonomy" id="2707018"/>
    <lineage>
        <taxon>Archaea</taxon>
        <taxon>Methanobacteriati</taxon>
        <taxon>Methanobacteriota</taxon>
        <taxon>Stenosarchaea group</taxon>
        <taxon>Halobacteria</taxon>
        <taxon>Halobacteriales</taxon>
        <taxon>Haloferacaceae</taxon>
        <taxon>Halorubrum</taxon>
    </lineage>
</organism>
<evidence type="ECO:0000256" key="1">
    <source>
        <dbReference type="ARBA" id="ARBA00005560"/>
    </source>
</evidence>